<organism evidence="11 12">
    <name type="scientific">Archangium violaceum Cb vi76</name>
    <dbReference type="NCBI Taxonomy" id="1406225"/>
    <lineage>
        <taxon>Bacteria</taxon>
        <taxon>Pseudomonadati</taxon>
        <taxon>Myxococcota</taxon>
        <taxon>Myxococcia</taxon>
        <taxon>Myxococcales</taxon>
        <taxon>Cystobacterineae</taxon>
        <taxon>Archangiaceae</taxon>
        <taxon>Archangium</taxon>
    </lineage>
</organism>
<evidence type="ECO:0000256" key="1">
    <source>
        <dbReference type="ARBA" id="ARBA00004162"/>
    </source>
</evidence>
<dbReference type="GO" id="GO:0043953">
    <property type="term" value="P:protein transport by the Tat complex"/>
    <property type="evidence" value="ECO:0007669"/>
    <property type="project" value="UniProtKB-UniRule"/>
</dbReference>
<comment type="subunit">
    <text evidence="9">Forms a complex with TatC.</text>
</comment>
<dbReference type="GO" id="GO:0033281">
    <property type="term" value="C:TAT protein transport complex"/>
    <property type="evidence" value="ECO:0007669"/>
    <property type="project" value="UniProtKB-UniRule"/>
</dbReference>
<feature type="region of interest" description="Disordered" evidence="10">
    <location>
        <begin position="41"/>
        <end position="80"/>
    </location>
</feature>
<keyword evidence="6 9" id="KW-1133">Transmembrane helix</keyword>
<comment type="caution">
    <text evidence="11">The sequence shown here is derived from an EMBL/GenBank/DDBJ whole genome shotgun (WGS) entry which is preliminary data.</text>
</comment>
<keyword evidence="8 9" id="KW-0472">Membrane</keyword>
<dbReference type="InterPro" id="IPR006312">
    <property type="entry name" value="TatA/E"/>
</dbReference>
<keyword evidence="3 9" id="KW-1003">Cell membrane</keyword>
<accession>A0A084SZ04</accession>
<dbReference type="Proteomes" id="UP000028547">
    <property type="component" value="Unassembled WGS sequence"/>
</dbReference>
<keyword evidence="7 9" id="KW-0811">Translocation</keyword>
<evidence type="ECO:0000256" key="10">
    <source>
        <dbReference type="SAM" id="MobiDB-lite"/>
    </source>
</evidence>
<protein>
    <recommendedName>
        <fullName evidence="9">Sec-independent protein translocase protein TatA</fullName>
    </recommendedName>
</protein>
<gene>
    <name evidence="9" type="primary">tatA</name>
    <name evidence="11" type="ORF">Q664_07990</name>
</gene>
<evidence type="ECO:0000256" key="2">
    <source>
        <dbReference type="ARBA" id="ARBA00022448"/>
    </source>
</evidence>
<keyword evidence="5 9" id="KW-0653">Protein transport</keyword>
<evidence type="ECO:0000256" key="4">
    <source>
        <dbReference type="ARBA" id="ARBA00022692"/>
    </source>
</evidence>
<dbReference type="InterPro" id="IPR003369">
    <property type="entry name" value="TatA/B/E"/>
</dbReference>
<comment type="subcellular location">
    <subcellularLocation>
        <location evidence="1 9">Cell membrane</location>
        <topology evidence="1 9">Single-pass membrane protein</topology>
    </subcellularLocation>
</comment>
<dbReference type="NCBIfam" id="TIGR01411">
    <property type="entry name" value="tatAE"/>
    <property type="match status" value="1"/>
</dbReference>
<keyword evidence="4 9" id="KW-0812">Transmembrane</keyword>
<dbReference type="EMBL" id="JPMI01000045">
    <property type="protein sequence ID" value="KFA93689.1"/>
    <property type="molecule type" value="Genomic_DNA"/>
</dbReference>
<dbReference type="Gene3D" id="1.20.5.3310">
    <property type="match status" value="1"/>
</dbReference>
<dbReference type="PANTHER" id="PTHR42982:SF1">
    <property type="entry name" value="SEC-INDEPENDENT PROTEIN TRANSLOCASE PROTEIN TATA"/>
    <property type="match status" value="1"/>
</dbReference>
<dbReference type="RefSeq" id="WP_043391643.1">
    <property type="nucleotide sequence ID" value="NZ_JPMI01000045.1"/>
</dbReference>
<evidence type="ECO:0000256" key="8">
    <source>
        <dbReference type="ARBA" id="ARBA00023136"/>
    </source>
</evidence>
<dbReference type="HAMAP" id="MF_00236">
    <property type="entry name" value="TatA_E"/>
    <property type="match status" value="1"/>
</dbReference>
<comment type="function">
    <text evidence="9">Part of the twin-arginine translocation (Tat) system that transports large folded proteins containing a characteristic twin-arginine motif in their signal peptide across membranes. TatA could form the protein-conducting channel of the Tat system.</text>
</comment>
<dbReference type="Pfam" id="PF02416">
    <property type="entry name" value="TatA_B_E"/>
    <property type="match status" value="1"/>
</dbReference>
<sequence>MGLKMSEILLIMAVLLLLFGATRLPQLGSSLGSAIRNFKRGFSEDEGSSSSSDEKKPTGTLASNGTVEKDATARSTSHQG</sequence>
<dbReference type="GO" id="GO:0008320">
    <property type="term" value="F:protein transmembrane transporter activity"/>
    <property type="evidence" value="ECO:0007669"/>
    <property type="project" value="UniProtKB-UniRule"/>
</dbReference>
<dbReference type="PANTHER" id="PTHR42982">
    <property type="entry name" value="SEC-INDEPENDENT PROTEIN TRANSLOCASE PROTEIN TATA"/>
    <property type="match status" value="1"/>
</dbReference>
<dbReference type="AlphaFoldDB" id="A0A084SZ04"/>
<evidence type="ECO:0000313" key="11">
    <source>
        <dbReference type="EMBL" id="KFA93689.1"/>
    </source>
</evidence>
<proteinExistence type="inferred from homology"/>
<keyword evidence="2 9" id="KW-0813">Transport</keyword>
<evidence type="ECO:0000256" key="9">
    <source>
        <dbReference type="HAMAP-Rule" id="MF_00236"/>
    </source>
</evidence>
<reference evidence="11 12" key="1">
    <citation type="submission" date="2014-07" db="EMBL/GenBank/DDBJ databases">
        <title>Draft Genome Sequence of Gephyronic Acid Producer, Cystobacter violaceus Strain Cb vi76.</title>
        <authorList>
            <person name="Stevens D.C."/>
            <person name="Young J."/>
            <person name="Carmichael R."/>
            <person name="Tan J."/>
            <person name="Taylor R.E."/>
        </authorList>
    </citation>
    <scope>NUCLEOTIDE SEQUENCE [LARGE SCALE GENOMIC DNA]</scope>
    <source>
        <strain evidence="11 12">Cb vi76</strain>
    </source>
</reference>
<evidence type="ECO:0000256" key="6">
    <source>
        <dbReference type="ARBA" id="ARBA00022989"/>
    </source>
</evidence>
<evidence type="ECO:0000313" key="12">
    <source>
        <dbReference type="Proteomes" id="UP000028547"/>
    </source>
</evidence>
<name>A0A084SZ04_9BACT</name>
<evidence type="ECO:0000256" key="7">
    <source>
        <dbReference type="ARBA" id="ARBA00023010"/>
    </source>
</evidence>
<evidence type="ECO:0000256" key="5">
    <source>
        <dbReference type="ARBA" id="ARBA00022927"/>
    </source>
</evidence>
<evidence type="ECO:0000256" key="3">
    <source>
        <dbReference type="ARBA" id="ARBA00022475"/>
    </source>
</evidence>
<comment type="similarity">
    <text evidence="9">Belongs to the TatA/E family.</text>
</comment>